<proteinExistence type="predicted"/>
<gene>
    <name evidence="1" type="ORF">COV89_02890</name>
</gene>
<evidence type="ECO:0008006" key="3">
    <source>
        <dbReference type="Google" id="ProtNLM"/>
    </source>
</evidence>
<accession>A0A2H0KFC8</accession>
<organism evidence="1 2">
    <name type="scientific">Candidatus Shapirobacteria bacterium CG11_big_fil_rev_8_21_14_0_20_40_12</name>
    <dbReference type="NCBI Taxonomy" id="1974889"/>
    <lineage>
        <taxon>Bacteria</taxon>
        <taxon>Candidatus Shapironibacteriota</taxon>
    </lineage>
</organism>
<protein>
    <recommendedName>
        <fullName evidence="3">CopG family transcriptional regulator</fullName>
    </recommendedName>
</protein>
<dbReference type="EMBL" id="PCVI01000048">
    <property type="protein sequence ID" value="PIQ69971.1"/>
    <property type="molecule type" value="Genomic_DNA"/>
</dbReference>
<name>A0A2H0KFC8_9BACT</name>
<evidence type="ECO:0000313" key="1">
    <source>
        <dbReference type="EMBL" id="PIQ69971.1"/>
    </source>
</evidence>
<comment type="caution">
    <text evidence="1">The sequence shown here is derived from an EMBL/GenBank/DDBJ whole genome shotgun (WGS) entry which is preliminary data.</text>
</comment>
<dbReference type="Proteomes" id="UP000231371">
    <property type="component" value="Unassembled WGS sequence"/>
</dbReference>
<sequence>MNLIMNNNMNSSLNTQRVTVSLPDYIYRRLVKQVPERQVSRFVASVLEEKLFMHKKQTTDPIDDFVNLRRKLPKISDKKIFAAIRKGRM</sequence>
<reference evidence="1 2" key="1">
    <citation type="submission" date="2017-09" db="EMBL/GenBank/DDBJ databases">
        <title>Depth-based differentiation of microbial function through sediment-hosted aquifers and enrichment of novel symbionts in the deep terrestrial subsurface.</title>
        <authorList>
            <person name="Probst A.J."/>
            <person name="Ladd B."/>
            <person name="Jarett J.K."/>
            <person name="Geller-Mcgrath D.E."/>
            <person name="Sieber C.M."/>
            <person name="Emerson J.B."/>
            <person name="Anantharaman K."/>
            <person name="Thomas B.C."/>
            <person name="Malmstrom R."/>
            <person name="Stieglmeier M."/>
            <person name="Klingl A."/>
            <person name="Woyke T."/>
            <person name="Ryan C.M."/>
            <person name="Banfield J.F."/>
        </authorList>
    </citation>
    <scope>NUCLEOTIDE SEQUENCE [LARGE SCALE GENOMIC DNA]</scope>
    <source>
        <strain evidence="1">CG11_big_fil_rev_8_21_14_0_20_40_12</strain>
    </source>
</reference>
<dbReference type="AlphaFoldDB" id="A0A2H0KFC8"/>
<evidence type="ECO:0000313" key="2">
    <source>
        <dbReference type="Proteomes" id="UP000231371"/>
    </source>
</evidence>